<dbReference type="GO" id="GO:0016020">
    <property type="term" value="C:membrane"/>
    <property type="evidence" value="ECO:0007669"/>
    <property type="project" value="UniProtKB-SubCell"/>
</dbReference>
<organism evidence="7 8">
    <name type="scientific">Pachysolen tannophilus NRRL Y-2460</name>
    <dbReference type="NCBI Taxonomy" id="669874"/>
    <lineage>
        <taxon>Eukaryota</taxon>
        <taxon>Fungi</taxon>
        <taxon>Dikarya</taxon>
        <taxon>Ascomycota</taxon>
        <taxon>Saccharomycotina</taxon>
        <taxon>Pichiomycetes</taxon>
        <taxon>Pachysolenaceae</taxon>
        <taxon>Pachysolen</taxon>
    </lineage>
</organism>
<evidence type="ECO:0008006" key="9">
    <source>
        <dbReference type="Google" id="ProtNLM"/>
    </source>
</evidence>
<feature type="transmembrane region" description="Helical" evidence="6">
    <location>
        <begin position="7"/>
        <end position="29"/>
    </location>
</feature>
<evidence type="ECO:0000256" key="2">
    <source>
        <dbReference type="ARBA" id="ARBA00010095"/>
    </source>
</evidence>
<sequence length="137" mass="16306">MFGGYLFFILAVILNSINLFGQVFFSIMYNDLESDYINPMELCNKLNQYIVPEGCVHLFLSVLLLIKGHWITFLINLPLLAYNANKFYKKKYLLDATDIFRTLSSHKIESFVKLFFHFIMFFYYLYRMVFSLITEDV</sequence>
<evidence type="ECO:0000256" key="1">
    <source>
        <dbReference type="ARBA" id="ARBA00004141"/>
    </source>
</evidence>
<evidence type="ECO:0000256" key="6">
    <source>
        <dbReference type="SAM" id="Phobius"/>
    </source>
</evidence>
<keyword evidence="5 6" id="KW-0472">Membrane</keyword>
<dbReference type="Pfam" id="PF03311">
    <property type="entry name" value="Cornichon"/>
    <property type="match status" value="1"/>
</dbReference>
<dbReference type="OrthoDB" id="434393at2759"/>
<dbReference type="EMBL" id="KV454018">
    <property type="protein sequence ID" value="ODV93258.1"/>
    <property type="molecule type" value="Genomic_DNA"/>
</dbReference>
<feature type="transmembrane region" description="Helical" evidence="6">
    <location>
        <begin position="58"/>
        <end position="82"/>
    </location>
</feature>
<gene>
    <name evidence="7" type="ORF">PACTADRAFT_61965</name>
</gene>
<accession>A0A1E4TNK5</accession>
<evidence type="ECO:0000256" key="5">
    <source>
        <dbReference type="ARBA" id="ARBA00023136"/>
    </source>
</evidence>
<proteinExistence type="inferred from homology"/>
<evidence type="ECO:0000313" key="7">
    <source>
        <dbReference type="EMBL" id="ODV93258.1"/>
    </source>
</evidence>
<dbReference type="PANTHER" id="PTHR12290">
    <property type="entry name" value="CORNICHON-RELATED"/>
    <property type="match status" value="1"/>
</dbReference>
<dbReference type="GO" id="GO:0016192">
    <property type="term" value="P:vesicle-mediated transport"/>
    <property type="evidence" value="ECO:0007669"/>
    <property type="project" value="InterPro"/>
</dbReference>
<dbReference type="AlphaFoldDB" id="A0A1E4TNK5"/>
<reference evidence="8" key="1">
    <citation type="submission" date="2016-05" db="EMBL/GenBank/DDBJ databases">
        <title>Comparative genomics of biotechnologically important yeasts.</title>
        <authorList>
            <consortium name="DOE Joint Genome Institute"/>
            <person name="Riley R."/>
            <person name="Haridas S."/>
            <person name="Wolfe K.H."/>
            <person name="Lopes M.R."/>
            <person name="Hittinger C.T."/>
            <person name="Goker M."/>
            <person name="Salamov A."/>
            <person name="Wisecaver J."/>
            <person name="Long T.M."/>
            <person name="Aerts A.L."/>
            <person name="Barry K."/>
            <person name="Choi C."/>
            <person name="Clum A."/>
            <person name="Coughlan A.Y."/>
            <person name="Deshpande S."/>
            <person name="Douglass A.P."/>
            <person name="Hanson S.J."/>
            <person name="Klenk H.-P."/>
            <person name="Labutti K."/>
            <person name="Lapidus A."/>
            <person name="Lindquist E."/>
            <person name="Lipzen A."/>
            <person name="Meier-Kolthoff J.P."/>
            <person name="Ohm R.A."/>
            <person name="Otillar R.P."/>
            <person name="Pangilinan J."/>
            <person name="Peng Y."/>
            <person name="Rokas A."/>
            <person name="Rosa C.A."/>
            <person name="Scheuner C."/>
            <person name="Sibirny A.A."/>
            <person name="Slot J.C."/>
            <person name="Stielow J.B."/>
            <person name="Sun H."/>
            <person name="Kurtzman C.P."/>
            <person name="Blackwell M."/>
            <person name="Grigoriev I.V."/>
            <person name="Jeffries T.W."/>
        </authorList>
    </citation>
    <scope>NUCLEOTIDE SEQUENCE [LARGE SCALE GENOMIC DNA]</scope>
    <source>
        <strain evidence="8">NRRL Y-2460</strain>
    </source>
</reference>
<dbReference type="SMART" id="SM01398">
    <property type="entry name" value="Cornichon"/>
    <property type="match status" value="1"/>
</dbReference>
<evidence type="ECO:0000256" key="4">
    <source>
        <dbReference type="ARBA" id="ARBA00022989"/>
    </source>
</evidence>
<feature type="transmembrane region" description="Helical" evidence="6">
    <location>
        <begin position="114"/>
        <end position="133"/>
    </location>
</feature>
<comment type="subcellular location">
    <subcellularLocation>
        <location evidence="1">Membrane</location>
        <topology evidence="1">Multi-pass membrane protein</topology>
    </subcellularLocation>
</comment>
<dbReference type="Proteomes" id="UP000094236">
    <property type="component" value="Unassembled WGS sequence"/>
</dbReference>
<comment type="similarity">
    <text evidence="2">Belongs to the cornichon family.</text>
</comment>
<dbReference type="STRING" id="669874.A0A1E4TNK5"/>
<keyword evidence="3 6" id="KW-0812">Transmembrane</keyword>
<evidence type="ECO:0000313" key="8">
    <source>
        <dbReference type="Proteomes" id="UP000094236"/>
    </source>
</evidence>
<name>A0A1E4TNK5_PACTA</name>
<keyword evidence="4 6" id="KW-1133">Transmembrane helix</keyword>
<keyword evidence="8" id="KW-1185">Reference proteome</keyword>
<evidence type="ECO:0000256" key="3">
    <source>
        <dbReference type="ARBA" id="ARBA00022692"/>
    </source>
</evidence>
<protein>
    <recommendedName>
        <fullName evidence="9">ER-derived vesicles protein ERV14</fullName>
    </recommendedName>
</protein>
<dbReference type="InterPro" id="IPR003377">
    <property type="entry name" value="Cornichon"/>
</dbReference>